<organism evidence="2 3">
    <name type="scientific">Dillenia turbinata</name>
    <dbReference type="NCBI Taxonomy" id="194707"/>
    <lineage>
        <taxon>Eukaryota</taxon>
        <taxon>Viridiplantae</taxon>
        <taxon>Streptophyta</taxon>
        <taxon>Embryophyta</taxon>
        <taxon>Tracheophyta</taxon>
        <taxon>Spermatophyta</taxon>
        <taxon>Magnoliopsida</taxon>
        <taxon>eudicotyledons</taxon>
        <taxon>Gunneridae</taxon>
        <taxon>Pentapetalae</taxon>
        <taxon>Dilleniales</taxon>
        <taxon>Dilleniaceae</taxon>
        <taxon>Dillenia</taxon>
    </lineage>
</organism>
<dbReference type="Pfam" id="PF22916">
    <property type="entry name" value="UTP25_NTPase-like"/>
    <property type="match status" value="1"/>
</dbReference>
<dbReference type="GO" id="GO:0019843">
    <property type="term" value="F:rRNA binding"/>
    <property type="evidence" value="ECO:0007669"/>
    <property type="project" value="TreeGrafter"/>
</dbReference>
<comment type="caution">
    <text evidence="2">The sequence shown here is derived from an EMBL/GenBank/DDBJ whole genome shotgun (WGS) entry which is preliminary data.</text>
</comment>
<dbReference type="Proteomes" id="UP001370490">
    <property type="component" value="Unassembled WGS sequence"/>
</dbReference>
<protein>
    <submittedName>
        <fullName evidence="2">U3 small nucleolar RNA-associated protein 25</fullName>
    </submittedName>
</protein>
<accession>A0AAN8V2H2</accession>
<dbReference type="GO" id="GO:0032040">
    <property type="term" value="C:small-subunit processome"/>
    <property type="evidence" value="ECO:0007669"/>
    <property type="project" value="TreeGrafter"/>
</dbReference>
<feature type="domain" description="UTP25 NTP hydrolase-like" evidence="1">
    <location>
        <begin position="4"/>
        <end position="48"/>
    </location>
</feature>
<dbReference type="EMBL" id="JBAMMX010000017">
    <property type="protein sequence ID" value="KAK6923659.1"/>
    <property type="molecule type" value="Genomic_DNA"/>
</dbReference>
<gene>
    <name evidence="2" type="ORF">RJ641_009859</name>
</gene>
<name>A0AAN8V2H2_9MAGN</name>
<dbReference type="GO" id="GO:0034511">
    <property type="term" value="F:U3 snoRNA binding"/>
    <property type="evidence" value="ECO:0007669"/>
    <property type="project" value="InterPro"/>
</dbReference>
<keyword evidence="3" id="KW-1185">Reference proteome</keyword>
<dbReference type="PANTHER" id="PTHR12933">
    <property type="entry name" value="ORF PROTEIN-RELATED"/>
    <property type="match status" value="1"/>
</dbReference>
<dbReference type="PANTHER" id="PTHR12933:SF0">
    <property type="entry name" value="U3 SMALL NUCLEOLAR RNA-ASSOCIATED PROTEIN 25 HOMOLOG"/>
    <property type="match status" value="1"/>
</dbReference>
<dbReference type="GO" id="GO:0000462">
    <property type="term" value="P:maturation of SSU-rRNA from tricistronic rRNA transcript (SSU-rRNA, 5.8S rRNA, LSU-rRNA)"/>
    <property type="evidence" value="ECO:0007669"/>
    <property type="project" value="TreeGrafter"/>
</dbReference>
<evidence type="ECO:0000313" key="3">
    <source>
        <dbReference type="Proteomes" id="UP001370490"/>
    </source>
</evidence>
<evidence type="ECO:0000259" key="1">
    <source>
        <dbReference type="Pfam" id="PF22916"/>
    </source>
</evidence>
<dbReference type="InterPro" id="IPR053940">
    <property type="entry name" value="UTP25_NTPase-like"/>
</dbReference>
<dbReference type="InterPro" id="IPR010678">
    <property type="entry name" value="UTP25"/>
</dbReference>
<proteinExistence type="predicted"/>
<reference evidence="2 3" key="1">
    <citation type="submission" date="2023-12" db="EMBL/GenBank/DDBJ databases">
        <title>A high-quality genome assembly for Dillenia turbinata (Dilleniales).</title>
        <authorList>
            <person name="Chanderbali A."/>
        </authorList>
    </citation>
    <scope>NUCLEOTIDE SEQUENCE [LARGE SCALE GENOMIC DNA]</scope>
    <source>
        <strain evidence="2">LSX21</strain>
        <tissue evidence="2">Leaf</tissue>
    </source>
</reference>
<dbReference type="AlphaFoldDB" id="A0AAN8V2H2"/>
<sequence length="76" mass="8540">MDRIMNHIFKTRDLVMKNDAKMAKHQETAKEQDLAGESFLDQGFTRPKAGFYFGSDRVKKSPSGFVGSNVDVVDVT</sequence>
<evidence type="ECO:0000313" key="2">
    <source>
        <dbReference type="EMBL" id="KAK6923659.1"/>
    </source>
</evidence>